<evidence type="ECO:0000313" key="5">
    <source>
        <dbReference type="Proteomes" id="UP000295110"/>
    </source>
</evidence>
<feature type="coiled-coil region" evidence="1">
    <location>
        <begin position="233"/>
        <end position="260"/>
    </location>
</feature>
<reference evidence="4 5" key="1">
    <citation type="submission" date="2019-03" db="EMBL/GenBank/DDBJ databases">
        <title>Genomic Encyclopedia of Type Strains, Phase IV (KMG-IV): sequencing the most valuable type-strain genomes for metagenomic binning, comparative biology and taxonomic classification.</title>
        <authorList>
            <person name="Goeker M."/>
        </authorList>
    </citation>
    <scope>NUCLEOTIDE SEQUENCE [LARGE SCALE GENOMIC DNA]</scope>
    <source>
        <strain evidence="4 5">DSM 654</strain>
    </source>
</reference>
<sequence length="593" mass="62384">MLESPALFPPSFNHIASHLQSMPLTALRPTLLGALTPALALLLGLAPHGAEALGLGRPLVHSALGRPLDASIPVTLADGEQLSDSCLRAEVSAGDARVPAGLLQLRLEGEPGQRRVRLQSIVPIEEPALHVTLALGCPLRLTREFNVFVDPPTDASAPPPPPAPAPPPPQLAAVEPARPALLQVQPAAPRHRPHAHAKPRATGPRLVLERPEVLASQATPQAAPASAPETELTPELEAQISQLEQTVAQLRAELEARQAQAASAALAAPPASDTAAAPPAAAAPVHTSAYRDPLTWLMTLALSLLAGSAAFYGSRWLDQRARRESAYWRSLQAAAEGAAPPPAPPAAHATGVAPPVEAGAAALLPDESQHAATRPQPRPMAWPPPQLAPFAPAVVPASPTPSELAMMATQPMPVRAAVVQSSPDLNLGDELLDLQQQVDFLLLLGQHEAAADLLTGHLTHGSRSAMPYLMLMELCQQRGEPEVFAELAKQFEQHFRALAPSWSQSLARGRSLDGCPSVIAHLQVVWAEPGAAVQMLQTLLANGCGPGVASLELPSYRDLLMLYGVARDLFEAGLRSDDVDVMLPIDSRFGESA</sequence>
<feature type="compositionally biased region" description="Basic residues" evidence="2">
    <location>
        <begin position="189"/>
        <end position="199"/>
    </location>
</feature>
<gene>
    <name evidence="4" type="ORF">EV671_104016</name>
</gene>
<name>A0A4R3UID7_ROSSA</name>
<evidence type="ECO:0000256" key="2">
    <source>
        <dbReference type="SAM" id="MobiDB-lite"/>
    </source>
</evidence>
<protein>
    <recommendedName>
        <fullName evidence="3">FimV N-terminal domain-containing protein</fullName>
    </recommendedName>
</protein>
<dbReference type="Proteomes" id="UP000295110">
    <property type="component" value="Unassembled WGS sequence"/>
</dbReference>
<keyword evidence="1" id="KW-0175">Coiled coil</keyword>
<proteinExistence type="predicted"/>
<keyword evidence="5" id="KW-1185">Reference proteome</keyword>
<feature type="region of interest" description="Disordered" evidence="2">
    <location>
        <begin position="150"/>
        <end position="172"/>
    </location>
</feature>
<dbReference type="InterPro" id="IPR057840">
    <property type="entry name" value="FimV_N"/>
</dbReference>
<dbReference type="Pfam" id="PF25800">
    <property type="entry name" value="FimV_N"/>
    <property type="match status" value="1"/>
</dbReference>
<comment type="caution">
    <text evidence="4">The sequence shown here is derived from an EMBL/GenBank/DDBJ whole genome shotgun (WGS) entry which is preliminary data.</text>
</comment>
<feature type="region of interest" description="Disordered" evidence="2">
    <location>
        <begin position="186"/>
        <end position="206"/>
    </location>
</feature>
<feature type="domain" description="FimV N-terminal" evidence="3">
    <location>
        <begin position="53"/>
        <end position="152"/>
    </location>
</feature>
<organism evidence="4 5">
    <name type="scientific">Roseateles saccharophilus</name>
    <name type="common">Pseudomonas saccharophila</name>
    <dbReference type="NCBI Taxonomy" id="304"/>
    <lineage>
        <taxon>Bacteria</taxon>
        <taxon>Pseudomonadati</taxon>
        <taxon>Pseudomonadota</taxon>
        <taxon>Betaproteobacteria</taxon>
        <taxon>Burkholderiales</taxon>
        <taxon>Sphaerotilaceae</taxon>
        <taxon>Roseateles</taxon>
    </lineage>
</organism>
<evidence type="ECO:0000256" key="1">
    <source>
        <dbReference type="SAM" id="Coils"/>
    </source>
</evidence>
<accession>A0A4R3UID7</accession>
<evidence type="ECO:0000259" key="3">
    <source>
        <dbReference type="Pfam" id="PF25800"/>
    </source>
</evidence>
<evidence type="ECO:0000313" key="4">
    <source>
        <dbReference type="EMBL" id="TCU88345.1"/>
    </source>
</evidence>
<dbReference type="AlphaFoldDB" id="A0A4R3UID7"/>
<feature type="compositionally biased region" description="Pro residues" evidence="2">
    <location>
        <begin position="157"/>
        <end position="170"/>
    </location>
</feature>
<dbReference type="EMBL" id="SMBU01000040">
    <property type="protein sequence ID" value="TCU88345.1"/>
    <property type="molecule type" value="Genomic_DNA"/>
</dbReference>